<proteinExistence type="predicted"/>
<dbReference type="PANTHER" id="PTHR27003:SF368">
    <property type="entry name" value="PROTEIN KINASE DOMAIN-CONTAINING PROTEIN"/>
    <property type="match status" value="1"/>
</dbReference>
<name>A0A8S9MWV5_BRACR</name>
<evidence type="ECO:0000256" key="1">
    <source>
        <dbReference type="SAM" id="MobiDB-lite"/>
    </source>
</evidence>
<dbReference type="SUPFAM" id="SSF56112">
    <property type="entry name" value="Protein kinase-like (PK-like)"/>
    <property type="match status" value="1"/>
</dbReference>
<dbReference type="AlphaFoldDB" id="A0A8S9MWV5"/>
<feature type="compositionally biased region" description="Basic and acidic residues" evidence="1">
    <location>
        <begin position="176"/>
        <end position="185"/>
    </location>
</feature>
<dbReference type="GO" id="GO:0004714">
    <property type="term" value="F:transmembrane receptor protein tyrosine kinase activity"/>
    <property type="evidence" value="ECO:0007669"/>
    <property type="project" value="InterPro"/>
</dbReference>
<dbReference type="Proteomes" id="UP000712600">
    <property type="component" value="Unassembled WGS sequence"/>
</dbReference>
<accession>A0A8S9MWV5</accession>
<protein>
    <recommendedName>
        <fullName evidence="4">Protein kinase domain-containing protein</fullName>
    </recommendedName>
</protein>
<comment type="caution">
    <text evidence="2">The sequence shown here is derived from an EMBL/GenBank/DDBJ whole genome shotgun (WGS) entry which is preliminary data.</text>
</comment>
<feature type="region of interest" description="Disordered" evidence="1">
    <location>
        <begin position="176"/>
        <end position="217"/>
    </location>
</feature>
<dbReference type="Gene3D" id="1.10.510.10">
    <property type="entry name" value="Transferase(Phosphotransferase) domain 1"/>
    <property type="match status" value="1"/>
</dbReference>
<evidence type="ECO:0000313" key="3">
    <source>
        <dbReference type="Proteomes" id="UP000712600"/>
    </source>
</evidence>
<dbReference type="GO" id="GO:0009506">
    <property type="term" value="C:plasmodesma"/>
    <property type="evidence" value="ECO:0007669"/>
    <property type="project" value="TreeGrafter"/>
</dbReference>
<organism evidence="2 3">
    <name type="scientific">Brassica cretica</name>
    <name type="common">Mustard</name>
    <dbReference type="NCBI Taxonomy" id="69181"/>
    <lineage>
        <taxon>Eukaryota</taxon>
        <taxon>Viridiplantae</taxon>
        <taxon>Streptophyta</taxon>
        <taxon>Embryophyta</taxon>
        <taxon>Tracheophyta</taxon>
        <taxon>Spermatophyta</taxon>
        <taxon>Magnoliopsida</taxon>
        <taxon>eudicotyledons</taxon>
        <taxon>Gunneridae</taxon>
        <taxon>Pentapetalae</taxon>
        <taxon>rosids</taxon>
        <taxon>malvids</taxon>
        <taxon>Brassicales</taxon>
        <taxon>Brassicaceae</taxon>
        <taxon>Brassiceae</taxon>
        <taxon>Brassica</taxon>
    </lineage>
</organism>
<evidence type="ECO:0000313" key="2">
    <source>
        <dbReference type="EMBL" id="KAF3485387.1"/>
    </source>
</evidence>
<reference evidence="2" key="1">
    <citation type="submission" date="2019-12" db="EMBL/GenBank/DDBJ databases">
        <title>Genome sequencing and annotation of Brassica cretica.</title>
        <authorList>
            <person name="Studholme D.J."/>
            <person name="Sarris P."/>
        </authorList>
    </citation>
    <scope>NUCLEOTIDE SEQUENCE</scope>
    <source>
        <strain evidence="2">PFS-109/04</strain>
        <tissue evidence="2">Leaf</tissue>
    </source>
</reference>
<sequence length="217" mass="25487">MADFTLTFSDFKEGRRSTTVEIRLLRFWESISLLDEEVFVMNKDIFFDRFDIKDYVTGFKDLEPVCEHPTRDKAYDTRPYLSSYTCISSIVYEYMENGTLKDHLYASDNPRLSWRHRIEACVGAARGLHYLHIDFLLPETGPDLYQTHVGMPVKGSFGYFDPNSMQETSHWSISSERKSEFDRYQKANNRKRKNKEVLQENDDMEEPLVTNSLSSEN</sequence>
<dbReference type="EMBL" id="QGKX02002183">
    <property type="protein sequence ID" value="KAF3485387.1"/>
    <property type="molecule type" value="Genomic_DNA"/>
</dbReference>
<dbReference type="InterPro" id="IPR011009">
    <property type="entry name" value="Kinase-like_dom_sf"/>
</dbReference>
<gene>
    <name evidence="2" type="ORF">F2Q69_00052495</name>
</gene>
<dbReference type="GO" id="GO:0005886">
    <property type="term" value="C:plasma membrane"/>
    <property type="evidence" value="ECO:0007669"/>
    <property type="project" value="TreeGrafter"/>
</dbReference>
<evidence type="ECO:0008006" key="4">
    <source>
        <dbReference type="Google" id="ProtNLM"/>
    </source>
</evidence>
<dbReference type="PANTHER" id="PTHR27003">
    <property type="entry name" value="OS07G0166700 PROTEIN"/>
    <property type="match status" value="1"/>
</dbReference>
<dbReference type="InterPro" id="IPR045272">
    <property type="entry name" value="ANXUR1/2-like"/>
</dbReference>